<dbReference type="GO" id="GO:0050118">
    <property type="term" value="F:N-acetyldiaminopimelate deacetylase activity"/>
    <property type="evidence" value="ECO:0007669"/>
    <property type="project" value="UniProtKB-ARBA"/>
</dbReference>
<proteinExistence type="predicted"/>
<gene>
    <name evidence="4" type="ORF">NIASO_03630</name>
</gene>
<dbReference type="RefSeq" id="WP_008583510.1">
    <property type="nucleotide sequence ID" value="NZ_CP007035.1"/>
</dbReference>
<dbReference type="GO" id="GO:0019877">
    <property type="term" value="P:diaminopimelate biosynthetic process"/>
    <property type="evidence" value="ECO:0007669"/>
    <property type="project" value="UniProtKB-ARBA"/>
</dbReference>
<feature type="binding site" evidence="2">
    <location>
        <position position="139"/>
    </location>
    <ligand>
        <name>Mn(2+)</name>
        <dbReference type="ChEBI" id="CHEBI:29035"/>
        <label>2</label>
    </ligand>
</feature>
<dbReference type="OrthoDB" id="9776731at2"/>
<organism evidence="4 5">
    <name type="scientific">Niabella soli DSM 19437</name>
    <dbReference type="NCBI Taxonomy" id="929713"/>
    <lineage>
        <taxon>Bacteria</taxon>
        <taxon>Pseudomonadati</taxon>
        <taxon>Bacteroidota</taxon>
        <taxon>Chitinophagia</taxon>
        <taxon>Chitinophagales</taxon>
        <taxon>Chitinophagaceae</taxon>
        <taxon>Niabella</taxon>
    </lineage>
</organism>
<dbReference type="KEGG" id="nso:NIASO_03630"/>
<dbReference type="NCBIfam" id="TIGR01891">
    <property type="entry name" value="amidohydrolases"/>
    <property type="match status" value="1"/>
</dbReference>
<dbReference type="Pfam" id="PF07687">
    <property type="entry name" value="M20_dimer"/>
    <property type="match status" value="1"/>
</dbReference>
<keyword evidence="5" id="KW-1185">Reference proteome</keyword>
<accession>W0EUN6</accession>
<dbReference type="PANTHER" id="PTHR11014">
    <property type="entry name" value="PEPTIDASE M20 FAMILY MEMBER"/>
    <property type="match status" value="1"/>
</dbReference>
<dbReference type="AlphaFoldDB" id="W0EUN6"/>
<dbReference type="EMBL" id="CP007035">
    <property type="protein sequence ID" value="AHF14525.1"/>
    <property type="molecule type" value="Genomic_DNA"/>
</dbReference>
<dbReference type="InterPro" id="IPR017439">
    <property type="entry name" value="Amidohydrolase"/>
</dbReference>
<evidence type="ECO:0000313" key="4">
    <source>
        <dbReference type="EMBL" id="AHF14525.1"/>
    </source>
</evidence>
<dbReference type="STRING" id="929713.NIASO_03630"/>
<evidence type="ECO:0000313" key="5">
    <source>
        <dbReference type="Proteomes" id="UP000003586"/>
    </source>
</evidence>
<dbReference type="SUPFAM" id="SSF53187">
    <property type="entry name" value="Zn-dependent exopeptidases"/>
    <property type="match status" value="1"/>
</dbReference>
<dbReference type="PANTHER" id="PTHR11014:SF63">
    <property type="entry name" value="METALLOPEPTIDASE, PUTATIVE (AFU_ORTHOLOGUE AFUA_6G09600)-RELATED"/>
    <property type="match status" value="1"/>
</dbReference>
<keyword evidence="1 4" id="KW-0378">Hydrolase</keyword>
<dbReference type="InterPro" id="IPR002933">
    <property type="entry name" value="Peptidase_M20"/>
</dbReference>
<dbReference type="InterPro" id="IPR036264">
    <property type="entry name" value="Bact_exopeptidase_dim_dom"/>
</dbReference>
<dbReference type="Proteomes" id="UP000003586">
    <property type="component" value="Chromosome"/>
</dbReference>
<protein>
    <submittedName>
        <fullName evidence="4">N-acyl-L-amino acid amidohydrolase</fullName>
    </submittedName>
</protein>
<feature type="binding site" evidence="2">
    <location>
        <position position="103"/>
    </location>
    <ligand>
        <name>Mn(2+)</name>
        <dbReference type="ChEBI" id="CHEBI:29035"/>
        <label>2</label>
    </ligand>
</feature>
<name>W0EUN6_9BACT</name>
<dbReference type="Gene3D" id="3.40.630.10">
    <property type="entry name" value="Zn peptidases"/>
    <property type="match status" value="1"/>
</dbReference>
<dbReference type="SUPFAM" id="SSF55031">
    <property type="entry name" value="Bacterial exopeptidase dimerisation domain"/>
    <property type="match status" value="1"/>
</dbReference>
<dbReference type="HOGENOM" id="CLU_023257_0_1_10"/>
<keyword evidence="2" id="KW-0464">Manganese</keyword>
<comment type="cofactor">
    <cofactor evidence="2">
        <name>Mn(2+)</name>
        <dbReference type="ChEBI" id="CHEBI:29035"/>
    </cofactor>
    <text evidence="2">The Mn(2+) ion enhances activity.</text>
</comment>
<evidence type="ECO:0000259" key="3">
    <source>
        <dbReference type="Pfam" id="PF07687"/>
    </source>
</evidence>
<sequence length="397" mass="43625">MIEKIQALAKQLAPEFIAVRQHLHQHPELSYQEFETSAYIQDQLRQLNIPFEIKATTGVIGLLKGRNPESRILALRADIDALPIEELNTIPYKSVNNNVMHACGHDVHTACLLGAAKILAATQNEWEGTVKLIFQPGEEKNPGGASLLIKEGVLEHPAPAAIFGLHVHPGLEVGRLSFRGGKVMASADELYFTIKGKGGHAAAPDLCIDPILIASHLVVALQQVISRRNNPQNPTVLSITAFNGGTTTNVIPGEVKLKGTFRALNENWRFEAHEIMRNISENLVRGMGGELDLHIDVGYPSVYNNEILTDEATALAKAYWGNDRVEETEIRMGAEDFGYYTQKIPGCFYRLGVMNKTKGITSGVHTPTFNIDENAIETGMGMMAWLAMSADLTKLKR</sequence>
<evidence type="ECO:0000256" key="2">
    <source>
        <dbReference type="PIRSR" id="PIRSR005962-1"/>
    </source>
</evidence>
<feature type="binding site" evidence="2">
    <location>
        <position position="105"/>
    </location>
    <ligand>
        <name>Mn(2+)</name>
        <dbReference type="ChEBI" id="CHEBI:29035"/>
        <label>2</label>
    </ligand>
</feature>
<keyword evidence="2" id="KW-0479">Metal-binding</keyword>
<reference evidence="4 5" key="1">
    <citation type="submission" date="2013-12" db="EMBL/GenBank/DDBJ databases">
        <authorList>
            <consortium name="DOE Joint Genome Institute"/>
            <person name="Eisen J."/>
            <person name="Huntemann M."/>
            <person name="Han J."/>
            <person name="Chen A."/>
            <person name="Kyrpides N."/>
            <person name="Mavromatis K."/>
            <person name="Markowitz V."/>
            <person name="Palaniappan K."/>
            <person name="Ivanova N."/>
            <person name="Schaumberg A."/>
            <person name="Pati A."/>
            <person name="Liolios K."/>
            <person name="Nordberg H.P."/>
            <person name="Cantor M.N."/>
            <person name="Hua S.X."/>
            <person name="Woyke T."/>
        </authorList>
    </citation>
    <scope>NUCLEOTIDE SEQUENCE [LARGE SCALE GENOMIC DNA]</scope>
    <source>
        <strain evidence="5">DSM 19437</strain>
    </source>
</reference>
<dbReference type="Pfam" id="PF01546">
    <property type="entry name" value="Peptidase_M20"/>
    <property type="match status" value="1"/>
</dbReference>
<dbReference type="InterPro" id="IPR011650">
    <property type="entry name" value="Peptidase_M20_dimer"/>
</dbReference>
<dbReference type="CDD" id="cd03886">
    <property type="entry name" value="M20_Acy1"/>
    <property type="match status" value="1"/>
</dbReference>
<dbReference type="PIRSF" id="PIRSF005962">
    <property type="entry name" value="Pept_M20D_amidohydro"/>
    <property type="match status" value="1"/>
</dbReference>
<feature type="binding site" evidence="2">
    <location>
        <position position="365"/>
    </location>
    <ligand>
        <name>Mn(2+)</name>
        <dbReference type="ChEBI" id="CHEBI:29035"/>
        <label>2</label>
    </ligand>
</feature>
<dbReference type="FunFam" id="3.30.70.360:FF:000001">
    <property type="entry name" value="N-acetyldiaminopimelate deacetylase"/>
    <property type="match status" value="1"/>
</dbReference>
<evidence type="ECO:0000256" key="1">
    <source>
        <dbReference type="ARBA" id="ARBA00022801"/>
    </source>
</evidence>
<feature type="domain" description="Peptidase M20 dimerisation" evidence="3">
    <location>
        <begin position="192"/>
        <end position="269"/>
    </location>
</feature>
<dbReference type="eggNOG" id="COG1473">
    <property type="taxonomic scope" value="Bacteria"/>
</dbReference>
<dbReference type="Gene3D" id="3.30.70.360">
    <property type="match status" value="1"/>
</dbReference>
<dbReference type="GO" id="GO:0046872">
    <property type="term" value="F:metal ion binding"/>
    <property type="evidence" value="ECO:0007669"/>
    <property type="project" value="UniProtKB-KW"/>
</dbReference>
<feature type="binding site" evidence="2">
    <location>
        <position position="166"/>
    </location>
    <ligand>
        <name>Mn(2+)</name>
        <dbReference type="ChEBI" id="CHEBI:29035"/>
        <label>2</label>
    </ligand>
</feature>